<keyword evidence="1" id="KW-0812">Transmembrane</keyword>
<sequence>MKTIAIAIFVLLSTFAGIILYIYQHTYPLQIRTDDISTRDVVEMRMEPLFDPDFQESDDYGVEPFPPRMPPFLVHGEGPYEPNLDKEYY</sequence>
<name>A0AAD7T2C0_9TELE</name>
<keyword evidence="1" id="KW-0472">Membrane</keyword>
<reference evidence="2" key="1">
    <citation type="journal article" date="2023" name="Science">
        <title>Genome structures resolve the early diversification of teleost fishes.</title>
        <authorList>
            <person name="Parey E."/>
            <person name="Louis A."/>
            <person name="Montfort J."/>
            <person name="Bouchez O."/>
            <person name="Roques C."/>
            <person name="Iampietro C."/>
            <person name="Lluch J."/>
            <person name="Castinel A."/>
            <person name="Donnadieu C."/>
            <person name="Desvignes T."/>
            <person name="Floi Bucao C."/>
            <person name="Jouanno E."/>
            <person name="Wen M."/>
            <person name="Mejri S."/>
            <person name="Dirks R."/>
            <person name="Jansen H."/>
            <person name="Henkel C."/>
            <person name="Chen W.J."/>
            <person name="Zahm M."/>
            <person name="Cabau C."/>
            <person name="Klopp C."/>
            <person name="Thompson A.W."/>
            <person name="Robinson-Rechavi M."/>
            <person name="Braasch I."/>
            <person name="Lecointre G."/>
            <person name="Bobe J."/>
            <person name="Postlethwait J.H."/>
            <person name="Berthelot C."/>
            <person name="Roest Crollius H."/>
            <person name="Guiguen Y."/>
        </authorList>
    </citation>
    <scope>NUCLEOTIDE SEQUENCE</scope>
    <source>
        <strain evidence="2">NC1722</strain>
    </source>
</reference>
<evidence type="ECO:0000313" key="3">
    <source>
        <dbReference type="Proteomes" id="UP001221898"/>
    </source>
</evidence>
<dbReference type="Proteomes" id="UP001221898">
    <property type="component" value="Unassembled WGS sequence"/>
</dbReference>
<evidence type="ECO:0000313" key="2">
    <source>
        <dbReference type="EMBL" id="KAJ8413056.1"/>
    </source>
</evidence>
<keyword evidence="1" id="KW-1133">Transmembrane helix</keyword>
<comment type="caution">
    <text evidence="2">The sequence shown here is derived from an EMBL/GenBank/DDBJ whole genome shotgun (WGS) entry which is preliminary data.</text>
</comment>
<organism evidence="2 3">
    <name type="scientific">Aldrovandia affinis</name>
    <dbReference type="NCBI Taxonomy" id="143900"/>
    <lineage>
        <taxon>Eukaryota</taxon>
        <taxon>Metazoa</taxon>
        <taxon>Chordata</taxon>
        <taxon>Craniata</taxon>
        <taxon>Vertebrata</taxon>
        <taxon>Euteleostomi</taxon>
        <taxon>Actinopterygii</taxon>
        <taxon>Neopterygii</taxon>
        <taxon>Teleostei</taxon>
        <taxon>Notacanthiformes</taxon>
        <taxon>Halosauridae</taxon>
        <taxon>Aldrovandia</taxon>
    </lineage>
</organism>
<dbReference type="EMBL" id="JAINUG010000017">
    <property type="protein sequence ID" value="KAJ8413056.1"/>
    <property type="molecule type" value="Genomic_DNA"/>
</dbReference>
<keyword evidence="3" id="KW-1185">Reference proteome</keyword>
<evidence type="ECO:0000256" key="1">
    <source>
        <dbReference type="SAM" id="Phobius"/>
    </source>
</evidence>
<protein>
    <submittedName>
        <fullName evidence="2">Uncharacterized protein</fullName>
    </submittedName>
</protein>
<accession>A0AAD7T2C0</accession>
<proteinExistence type="predicted"/>
<gene>
    <name evidence="2" type="ORF">AAFF_G00106380</name>
</gene>
<dbReference type="AlphaFoldDB" id="A0AAD7T2C0"/>
<feature type="transmembrane region" description="Helical" evidence="1">
    <location>
        <begin position="6"/>
        <end position="23"/>
    </location>
</feature>